<evidence type="ECO:0000259" key="2">
    <source>
        <dbReference type="SMART" id="SM00131"/>
    </source>
</evidence>
<sequence>MIREVLLLMILGQGWTRPQRCTSNVDCEEIWPGSTCRRWRCRCPQNYVLRKSPSRKWVCLAVNDAATGQVGPPLTCPLPDGAGYQVVLRSSSLHHLEAAPPVFCSSQTDDCKTGYECIKGLSLVGESGGVCCPDPTTTCTQPIFDHESGTLNRWGFNGTECVEFKWDPEKPSSANNFKTQMLCESYCINISSYMF</sequence>
<dbReference type="InterPro" id="IPR053014">
    <property type="entry name" value="Cuticle_assoc_divergent"/>
</dbReference>
<dbReference type="SMART" id="SM00131">
    <property type="entry name" value="KU"/>
    <property type="match status" value="1"/>
</dbReference>
<dbReference type="EMBL" id="UYYA01003999">
    <property type="protein sequence ID" value="VDM58614.1"/>
    <property type="molecule type" value="Genomic_DNA"/>
</dbReference>
<feature type="signal peptide" evidence="1">
    <location>
        <begin position="1"/>
        <end position="16"/>
    </location>
</feature>
<dbReference type="Gene3D" id="4.10.410.10">
    <property type="entry name" value="Pancreatic trypsin inhibitor Kunitz domain"/>
    <property type="match status" value="1"/>
</dbReference>
<dbReference type="OMA" id="SREWVCL"/>
<gene>
    <name evidence="3" type="ORF">ACOC_LOCUS7029</name>
</gene>
<evidence type="ECO:0000256" key="1">
    <source>
        <dbReference type="SAM" id="SignalP"/>
    </source>
</evidence>
<feature type="chain" id="PRO_5043130247" evidence="1">
    <location>
        <begin position="17"/>
        <end position="195"/>
    </location>
</feature>
<dbReference type="PANTHER" id="PTHR46339:SF9">
    <property type="entry name" value="BPTI_KUNITZ INHIBITOR DOMAIN-CONTAINING PROTEIN"/>
    <property type="match status" value="1"/>
</dbReference>
<dbReference type="Proteomes" id="UP000267027">
    <property type="component" value="Unassembled WGS sequence"/>
</dbReference>
<feature type="domain" description="BPTI/Kunitz inhibitor" evidence="2">
    <location>
        <begin position="137"/>
        <end position="188"/>
    </location>
</feature>
<evidence type="ECO:0000313" key="5">
    <source>
        <dbReference type="WBParaSite" id="ACOC_0000702801-mRNA-1"/>
    </source>
</evidence>
<dbReference type="Pfam" id="PF00014">
    <property type="entry name" value="Kunitz_BPTI"/>
    <property type="match status" value="1"/>
</dbReference>
<dbReference type="InterPro" id="IPR002223">
    <property type="entry name" value="Kunitz_BPTI"/>
</dbReference>
<dbReference type="OrthoDB" id="5770917at2759"/>
<keyword evidence="1" id="KW-0732">Signal</keyword>
<accession>A0A0R3PPC4</accession>
<organism evidence="5">
    <name type="scientific">Angiostrongylus costaricensis</name>
    <name type="common">Nematode worm</name>
    <dbReference type="NCBI Taxonomy" id="334426"/>
    <lineage>
        <taxon>Eukaryota</taxon>
        <taxon>Metazoa</taxon>
        <taxon>Ecdysozoa</taxon>
        <taxon>Nematoda</taxon>
        <taxon>Chromadorea</taxon>
        <taxon>Rhabditida</taxon>
        <taxon>Rhabditina</taxon>
        <taxon>Rhabditomorpha</taxon>
        <taxon>Strongyloidea</taxon>
        <taxon>Metastrongylidae</taxon>
        <taxon>Angiostrongylus</taxon>
    </lineage>
</organism>
<dbReference type="WBParaSite" id="ACOC_0000702801-mRNA-1">
    <property type="protein sequence ID" value="ACOC_0000702801-mRNA-1"/>
    <property type="gene ID" value="ACOC_0000702801"/>
</dbReference>
<name>A0A0R3PPC4_ANGCS</name>
<keyword evidence="4" id="KW-1185">Reference proteome</keyword>
<evidence type="ECO:0000313" key="4">
    <source>
        <dbReference type="Proteomes" id="UP000267027"/>
    </source>
</evidence>
<proteinExistence type="predicted"/>
<reference evidence="3 4" key="2">
    <citation type="submission" date="2018-11" db="EMBL/GenBank/DDBJ databases">
        <authorList>
            <consortium name="Pathogen Informatics"/>
        </authorList>
    </citation>
    <scope>NUCLEOTIDE SEQUENCE [LARGE SCALE GENOMIC DNA]</scope>
    <source>
        <strain evidence="3 4">Costa Rica</strain>
    </source>
</reference>
<dbReference type="SUPFAM" id="SSF57362">
    <property type="entry name" value="BPTI-like"/>
    <property type="match status" value="1"/>
</dbReference>
<dbReference type="AlphaFoldDB" id="A0A0R3PPC4"/>
<dbReference type="PANTHER" id="PTHR46339">
    <property type="entry name" value="PROTEIN CBG15282-RELATED"/>
    <property type="match status" value="1"/>
</dbReference>
<reference evidence="5" key="1">
    <citation type="submission" date="2017-02" db="UniProtKB">
        <authorList>
            <consortium name="WormBaseParasite"/>
        </authorList>
    </citation>
    <scope>IDENTIFICATION</scope>
</reference>
<protein>
    <submittedName>
        <fullName evidence="5">BPTI/Kunitz inhibitor domain-containing protein</fullName>
    </submittedName>
</protein>
<dbReference type="GO" id="GO:0004867">
    <property type="term" value="F:serine-type endopeptidase inhibitor activity"/>
    <property type="evidence" value="ECO:0007669"/>
    <property type="project" value="InterPro"/>
</dbReference>
<dbReference type="InterPro" id="IPR036880">
    <property type="entry name" value="Kunitz_BPTI_sf"/>
</dbReference>
<evidence type="ECO:0000313" key="3">
    <source>
        <dbReference type="EMBL" id="VDM58614.1"/>
    </source>
</evidence>